<keyword evidence="6" id="KW-0378">Hydrolase</keyword>
<dbReference type="InterPro" id="IPR048011">
    <property type="entry name" value="NTP-PPase_MazG-like_C"/>
</dbReference>
<dbReference type="FunFam" id="1.10.287.1080:FF:000003">
    <property type="entry name" value="Nucleoside triphosphate pyrophosphohydrolase"/>
    <property type="match status" value="1"/>
</dbReference>
<accession>A0AA95GD27</accession>
<dbReference type="RefSeq" id="WP_280628986.1">
    <property type="nucleotide sequence ID" value="NZ_CP123498.1"/>
</dbReference>
<evidence type="ECO:0000313" key="7">
    <source>
        <dbReference type="Proteomes" id="UP001177597"/>
    </source>
</evidence>
<dbReference type="GO" id="GO:0046052">
    <property type="term" value="P:UTP catabolic process"/>
    <property type="evidence" value="ECO:0007669"/>
    <property type="project" value="TreeGrafter"/>
</dbReference>
<comment type="catalytic activity">
    <reaction evidence="1">
        <text>ATP + H2O = AMP + diphosphate + H(+)</text>
        <dbReference type="Rhea" id="RHEA:14245"/>
        <dbReference type="ChEBI" id="CHEBI:15377"/>
        <dbReference type="ChEBI" id="CHEBI:15378"/>
        <dbReference type="ChEBI" id="CHEBI:30616"/>
        <dbReference type="ChEBI" id="CHEBI:33019"/>
        <dbReference type="ChEBI" id="CHEBI:456215"/>
        <dbReference type="EC" id="3.6.1.8"/>
    </reaction>
</comment>
<feature type="domain" description="NTP pyrophosphohydrolase MazG-like" evidence="5">
    <location>
        <begin position="31"/>
        <end position="104"/>
    </location>
</feature>
<dbReference type="CDD" id="cd11528">
    <property type="entry name" value="NTP-PPase_MazG_Nterm"/>
    <property type="match status" value="1"/>
</dbReference>
<sequence>MQTDSGTIERLLLMMTQLRDPEHGCAWDKMQSFATIAPYTLEETYEVLDAIERQDFAALKEELGDLLFHIVFYAQIAKEQALFDFNEICQIVSQKLISRHPHIFAGQSFAKSDKANYDWEKNKVKERAAKNQHSILDDIPPVLPALMKANKMQKRCATVGFDWDKFAPVLAKVHEEIEEVLAEINKPTPIPSRIEEEIGDLLFAVVNLSRHLGHEPELALQKACRKFEGRFRQVEKLILNKGGSLENATLDEMEKLWQQIKKE</sequence>
<evidence type="ECO:0000256" key="4">
    <source>
        <dbReference type="ARBA" id="ARBA00074799"/>
    </source>
</evidence>
<dbReference type="GO" id="GO:0006203">
    <property type="term" value="P:dGTP catabolic process"/>
    <property type="evidence" value="ECO:0007669"/>
    <property type="project" value="TreeGrafter"/>
</dbReference>
<dbReference type="CDD" id="cd11529">
    <property type="entry name" value="NTP-PPase_MazG_Cterm"/>
    <property type="match status" value="1"/>
</dbReference>
<dbReference type="GO" id="GO:0046081">
    <property type="term" value="P:dUTP catabolic process"/>
    <property type="evidence" value="ECO:0007669"/>
    <property type="project" value="TreeGrafter"/>
</dbReference>
<dbReference type="PANTHER" id="PTHR30522">
    <property type="entry name" value="NUCLEOSIDE TRIPHOSPHATE PYROPHOSPHOHYDROLASE"/>
    <property type="match status" value="1"/>
</dbReference>
<dbReference type="PANTHER" id="PTHR30522:SF0">
    <property type="entry name" value="NUCLEOSIDE TRIPHOSPHATE PYROPHOSPHOHYDROLASE"/>
    <property type="match status" value="1"/>
</dbReference>
<gene>
    <name evidence="6" type="primary">mazG</name>
    <name evidence="6" type="ORF">QE207_14205</name>
</gene>
<dbReference type="NCBIfam" id="TIGR00444">
    <property type="entry name" value="mazG"/>
    <property type="match status" value="1"/>
</dbReference>
<dbReference type="Pfam" id="PF03819">
    <property type="entry name" value="MazG"/>
    <property type="match status" value="2"/>
</dbReference>
<proteinExistence type="inferred from homology"/>
<dbReference type="GO" id="GO:0046061">
    <property type="term" value="P:dATP catabolic process"/>
    <property type="evidence" value="ECO:0007669"/>
    <property type="project" value="TreeGrafter"/>
</dbReference>
<dbReference type="GO" id="GO:0047693">
    <property type="term" value="F:ATP diphosphatase activity"/>
    <property type="evidence" value="ECO:0007669"/>
    <property type="project" value="UniProtKB-EC"/>
</dbReference>
<evidence type="ECO:0000256" key="3">
    <source>
        <dbReference type="ARBA" id="ARBA00066372"/>
    </source>
</evidence>
<dbReference type="EMBL" id="CP123498">
    <property type="protein sequence ID" value="WGL94828.1"/>
    <property type="molecule type" value="Genomic_DNA"/>
</dbReference>
<dbReference type="FunFam" id="1.10.287.1080:FF:000001">
    <property type="entry name" value="Nucleoside triphosphate pyrophosphohydrolase"/>
    <property type="match status" value="1"/>
</dbReference>
<name>A0AA95GD27_9GAMM</name>
<dbReference type="EC" id="3.6.1.8" evidence="3"/>
<comment type="similarity">
    <text evidence="2">Belongs to the nucleoside triphosphate pyrophosphohydrolase family.</text>
</comment>
<dbReference type="InterPro" id="IPR011551">
    <property type="entry name" value="NTP_PyrPHydrolase_MazG"/>
</dbReference>
<protein>
    <recommendedName>
        <fullName evidence="4">Nucleoside triphosphate pyrophosphohydrolase</fullName>
        <ecNumber evidence="3">3.6.1.8</ecNumber>
    </recommendedName>
</protein>
<dbReference type="NCBIfam" id="NF007113">
    <property type="entry name" value="PRK09562.1"/>
    <property type="match status" value="1"/>
</dbReference>
<dbReference type="GO" id="GO:0006950">
    <property type="term" value="P:response to stress"/>
    <property type="evidence" value="ECO:0007669"/>
    <property type="project" value="UniProtKB-ARBA"/>
</dbReference>
<dbReference type="AlphaFoldDB" id="A0AA95GD27"/>
<dbReference type="Gene3D" id="1.10.287.1080">
    <property type="entry name" value="MazG-like"/>
    <property type="match status" value="2"/>
</dbReference>
<evidence type="ECO:0000256" key="1">
    <source>
        <dbReference type="ARBA" id="ARBA00052141"/>
    </source>
</evidence>
<evidence type="ECO:0000256" key="2">
    <source>
        <dbReference type="ARBA" id="ARBA00061115"/>
    </source>
</evidence>
<dbReference type="Proteomes" id="UP001177597">
    <property type="component" value="Chromosome"/>
</dbReference>
<evidence type="ECO:0000313" key="6">
    <source>
        <dbReference type="EMBL" id="WGL94828.1"/>
    </source>
</evidence>
<dbReference type="InterPro" id="IPR048015">
    <property type="entry name" value="NTP-PPase_MazG-like_N"/>
</dbReference>
<dbReference type="InterPro" id="IPR004518">
    <property type="entry name" value="MazG-like_dom"/>
</dbReference>
<reference evidence="6" key="1">
    <citation type="submission" date="2023-04" db="EMBL/GenBank/DDBJ databases">
        <title>Genome dynamics across the evolutionary transition to endosymbiosis.</title>
        <authorList>
            <person name="Siozios S."/>
            <person name="Nadal-Jimenez P."/>
            <person name="Azagi T."/>
            <person name="Sprong H."/>
            <person name="Frost C.L."/>
            <person name="Parratt S.R."/>
            <person name="Taylor G."/>
            <person name="Brettell L."/>
            <person name="Lew K.C."/>
            <person name="Croft L."/>
            <person name="King K.C."/>
            <person name="Brockhurst M.A."/>
            <person name="Hypsa V."/>
            <person name="Novakova E."/>
            <person name="Darby A.C."/>
            <person name="Hurst G.D.D."/>
        </authorList>
    </citation>
    <scope>NUCLEOTIDE SEQUENCE</scope>
    <source>
        <strain evidence="6">AIh</strain>
    </source>
</reference>
<dbReference type="SUPFAM" id="SSF101386">
    <property type="entry name" value="all-alpha NTP pyrophosphatases"/>
    <property type="match status" value="2"/>
</dbReference>
<organism evidence="6 7">
    <name type="scientific">Arsenophonus nasoniae</name>
    <name type="common">son-killer infecting Nasonia vitripennis</name>
    <dbReference type="NCBI Taxonomy" id="638"/>
    <lineage>
        <taxon>Bacteria</taxon>
        <taxon>Pseudomonadati</taxon>
        <taxon>Pseudomonadota</taxon>
        <taxon>Gammaproteobacteria</taxon>
        <taxon>Enterobacterales</taxon>
        <taxon>Morganellaceae</taxon>
        <taxon>Arsenophonus</taxon>
    </lineage>
</organism>
<dbReference type="GO" id="GO:0046047">
    <property type="term" value="P:TTP catabolic process"/>
    <property type="evidence" value="ECO:0007669"/>
    <property type="project" value="TreeGrafter"/>
</dbReference>
<evidence type="ECO:0000259" key="5">
    <source>
        <dbReference type="Pfam" id="PF03819"/>
    </source>
</evidence>
<feature type="domain" description="NTP pyrophosphohydrolase MazG-like" evidence="5">
    <location>
        <begin position="170"/>
        <end position="232"/>
    </location>
</feature>
<dbReference type="GO" id="GO:0046076">
    <property type="term" value="P:dTTP catabolic process"/>
    <property type="evidence" value="ECO:0007669"/>
    <property type="project" value="TreeGrafter"/>
</dbReference>